<accession>A0A4S3IXW9</accession>
<evidence type="ECO:0000256" key="3">
    <source>
        <dbReference type="ARBA" id="ARBA00022771"/>
    </source>
</evidence>
<gene>
    <name evidence="8" type="ORF">EYZ11_013338</name>
</gene>
<evidence type="ECO:0000313" key="9">
    <source>
        <dbReference type="Proteomes" id="UP000308092"/>
    </source>
</evidence>
<dbReference type="EMBL" id="SOSA01001378">
    <property type="protein sequence ID" value="THC87216.1"/>
    <property type="molecule type" value="Genomic_DNA"/>
</dbReference>
<feature type="region of interest" description="Disordered" evidence="6">
    <location>
        <begin position="210"/>
        <end position="241"/>
    </location>
</feature>
<evidence type="ECO:0000256" key="1">
    <source>
        <dbReference type="ARBA" id="ARBA00004123"/>
    </source>
</evidence>
<dbReference type="GO" id="GO:0046983">
    <property type="term" value="F:protein dimerization activity"/>
    <property type="evidence" value="ECO:0007669"/>
    <property type="project" value="InterPro"/>
</dbReference>
<keyword evidence="9" id="KW-1185">Reference proteome</keyword>
<feature type="compositionally biased region" description="Basic and acidic residues" evidence="6">
    <location>
        <begin position="232"/>
        <end position="241"/>
    </location>
</feature>
<dbReference type="SUPFAM" id="SSF53098">
    <property type="entry name" value="Ribonuclease H-like"/>
    <property type="match status" value="1"/>
</dbReference>
<keyword evidence="2" id="KW-0479">Metal-binding</keyword>
<proteinExistence type="predicted"/>
<feature type="domain" description="HAT C-terminal dimerisation" evidence="7">
    <location>
        <begin position="76"/>
        <end position="148"/>
    </location>
</feature>
<dbReference type="Proteomes" id="UP000308092">
    <property type="component" value="Unassembled WGS sequence"/>
</dbReference>
<dbReference type="AlphaFoldDB" id="A0A4S3IXW9"/>
<comment type="caution">
    <text evidence="8">The sequence shown here is derived from an EMBL/GenBank/DDBJ whole genome shotgun (WGS) entry which is preliminary data.</text>
</comment>
<feature type="region of interest" description="Disordered" evidence="6">
    <location>
        <begin position="43"/>
        <end position="67"/>
    </location>
</feature>
<protein>
    <recommendedName>
        <fullName evidence="7">HAT C-terminal dimerisation domain-containing protein</fullName>
    </recommendedName>
</protein>
<dbReference type="Pfam" id="PF05699">
    <property type="entry name" value="Dimer_Tnp_hAT"/>
    <property type="match status" value="1"/>
</dbReference>
<dbReference type="GO" id="GO:0005634">
    <property type="term" value="C:nucleus"/>
    <property type="evidence" value="ECO:0007669"/>
    <property type="project" value="UniProtKB-SubCell"/>
</dbReference>
<dbReference type="InterPro" id="IPR008906">
    <property type="entry name" value="HATC_C_dom"/>
</dbReference>
<sequence>MLAPDNKFQFFLSDDWDKQWRDLYRKSFQEALVPYQERLSTLQGSATTPTAARPSSRLNKMLNGHKPQAKPVRDEITQYLDSDTIDVEPLQFWRDNEYRFPAIAALARDILSIPATGAGVERLFNTARDICHYRRGRMKSETIEEIMMFLCTSRFDLEEQEAKFLKEFFSIYEIEAAKEERDEKLEEIEIESISDTEEQEDDEAVAVIQDYTEPELPENITQTRVSGRKRKSREDNEFEYH</sequence>
<organism evidence="8 9">
    <name type="scientific">Aspergillus tanneri</name>
    <dbReference type="NCBI Taxonomy" id="1220188"/>
    <lineage>
        <taxon>Eukaryota</taxon>
        <taxon>Fungi</taxon>
        <taxon>Dikarya</taxon>
        <taxon>Ascomycota</taxon>
        <taxon>Pezizomycotina</taxon>
        <taxon>Eurotiomycetes</taxon>
        <taxon>Eurotiomycetidae</taxon>
        <taxon>Eurotiales</taxon>
        <taxon>Aspergillaceae</taxon>
        <taxon>Aspergillus</taxon>
        <taxon>Aspergillus subgen. Circumdati</taxon>
    </lineage>
</organism>
<reference evidence="8 9" key="1">
    <citation type="submission" date="2019-03" db="EMBL/GenBank/DDBJ databases">
        <title>The genome sequence of a newly discovered highly antifungal drug resistant Aspergillus species, Aspergillus tanneri NIH 1004.</title>
        <authorList>
            <person name="Mounaud S."/>
            <person name="Singh I."/>
            <person name="Joardar V."/>
            <person name="Pakala S."/>
            <person name="Pakala S."/>
            <person name="Venepally P."/>
            <person name="Hoover J."/>
            <person name="Nierman W."/>
            <person name="Chung J."/>
            <person name="Losada L."/>
        </authorList>
    </citation>
    <scope>NUCLEOTIDE SEQUENCE [LARGE SCALE GENOMIC DNA]</scope>
    <source>
        <strain evidence="8 9">NIH1004</strain>
    </source>
</reference>
<evidence type="ECO:0000259" key="7">
    <source>
        <dbReference type="Pfam" id="PF05699"/>
    </source>
</evidence>
<evidence type="ECO:0000313" key="8">
    <source>
        <dbReference type="EMBL" id="THC87216.1"/>
    </source>
</evidence>
<dbReference type="VEuPathDB" id="FungiDB:EYZ11_013338"/>
<dbReference type="InterPro" id="IPR052035">
    <property type="entry name" value="ZnF_BED_domain_contain"/>
</dbReference>
<dbReference type="InterPro" id="IPR012337">
    <property type="entry name" value="RNaseH-like_sf"/>
</dbReference>
<evidence type="ECO:0000256" key="4">
    <source>
        <dbReference type="ARBA" id="ARBA00022833"/>
    </source>
</evidence>
<evidence type="ECO:0000256" key="2">
    <source>
        <dbReference type="ARBA" id="ARBA00022723"/>
    </source>
</evidence>
<dbReference type="PANTHER" id="PTHR46481:SF10">
    <property type="entry name" value="ZINC FINGER BED DOMAIN-CONTAINING PROTEIN 39"/>
    <property type="match status" value="1"/>
</dbReference>
<evidence type="ECO:0000256" key="5">
    <source>
        <dbReference type="ARBA" id="ARBA00023242"/>
    </source>
</evidence>
<dbReference type="PANTHER" id="PTHR46481">
    <property type="entry name" value="ZINC FINGER BED DOMAIN-CONTAINING PROTEIN 4"/>
    <property type="match status" value="1"/>
</dbReference>
<name>A0A4S3IXW9_9EURO</name>
<comment type="subcellular location">
    <subcellularLocation>
        <location evidence="1">Nucleus</location>
    </subcellularLocation>
</comment>
<dbReference type="GO" id="GO:0008270">
    <property type="term" value="F:zinc ion binding"/>
    <property type="evidence" value="ECO:0007669"/>
    <property type="project" value="UniProtKB-KW"/>
</dbReference>
<keyword evidence="4" id="KW-0862">Zinc</keyword>
<keyword evidence="3" id="KW-0863">Zinc-finger</keyword>
<evidence type="ECO:0000256" key="6">
    <source>
        <dbReference type="SAM" id="MobiDB-lite"/>
    </source>
</evidence>
<keyword evidence="5" id="KW-0539">Nucleus</keyword>